<comment type="caution">
    <text evidence="2">The sequence shown here is derived from an EMBL/GenBank/DDBJ whole genome shotgun (WGS) entry which is preliminary data.</text>
</comment>
<evidence type="ECO:0000313" key="2">
    <source>
        <dbReference type="EMBL" id="NBC36256.1"/>
    </source>
</evidence>
<reference evidence="3" key="1">
    <citation type="submission" date="2020-01" db="EMBL/GenBank/DDBJ databases">
        <title>Sphingomonas sp. strain CSW-10.</title>
        <authorList>
            <person name="Chen W.-M."/>
        </authorList>
    </citation>
    <scope>NUCLEOTIDE SEQUENCE [LARGE SCALE GENOMIC DNA]</scope>
    <source>
        <strain evidence="3">FSY-8</strain>
    </source>
</reference>
<name>A0ABW9XCJ7_9SPHN</name>
<dbReference type="RefSeq" id="WP_161717483.1">
    <property type="nucleotide sequence ID" value="NZ_JAAAPO010000002.1"/>
</dbReference>
<accession>A0ABW9XCJ7</accession>
<evidence type="ECO:0000313" key="3">
    <source>
        <dbReference type="Proteomes" id="UP000753724"/>
    </source>
</evidence>
<evidence type="ECO:0008006" key="4">
    <source>
        <dbReference type="Google" id="ProtNLM"/>
    </source>
</evidence>
<proteinExistence type="predicted"/>
<protein>
    <recommendedName>
        <fullName evidence="4">Transferrin-binding protein B C-lobe/N-lobe beta barrel domain-containing protein</fullName>
    </recommendedName>
</protein>
<feature type="region of interest" description="Disordered" evidence="1">
    <location>
        <begin position="27"/>
        <end position="49"/>
    </location>
</feature>
<dbReference type="SUPFAM" id="SSF56925">
    <property type="entry name" value="OMPA-like"/>
    <property type="match status" value="3"/>
</dbReference>
<dbReference type="PROSITE" id="PS51257">
    <property type="entry name" value="PROKAR_LIPOPROTEIN"/>
    <property type="match status" value="1"/>
</dbReference>
<dbReference type="Proteomes" id="UP000753724">
    <property type="component" value="Unassembled WGS sequence"/>
</dbReference>
<dbReference type="Gene3D" id="2.40.160.90">
    <property type="match status" value="3"/>
</dbReference>
<dbReference type="EMBL" id="JAAAPO010000002">
    <property type="protein sequence ID" value="NBC36256.1"/>
    <property type="molecule type" value="Genomic_DNA"/>
</dbReference>
<dbReference type="InterPro" id="IPR011250">
    <property type="entry name" value="OMP/PagP_B-barrel"/>
</dbReference>
<gene>
    <name evidence="2" type="ORF">GTZ99_06755</name>
</gene>
<evidence type="ECO:0000256" key="1">
    <source>
        <dbReference type="SAM" id="MobiDB-lite"/>
    </source>
</evidence>
<organism evidence="2 3">
    <name type="scientific">Novosphingobium ovatum</name>
    <dbReference type="NCBI Taxonomy" id="1908523"/>
    <lineage>
        <taxon>Bacteria</taxon>
        <taxon>Pseudomonadati</taxon>
        <taxon>Pseudomonadota</taxon>
        <taxon>Alphaproteobacteria</taxon>
        <taxon>Sphingomonadales</taxon>
        <taxon>Sphingomonadaceae</taxon>
        <taxon>Novosphingobium</taxon>
    </lineage>
</organism>
<sequence>MIGKYSGASLGALGLILALSGCGGGDSGGTGSTPAPTPSPTPTPTAGANASLIGTLATEAFRNTATAATFSVPRNGNYATTGAGAATLSIIYNATSGTYTLNDGTRSVAFGTANIDRTQTTASSTTYAVTSGSTTDTVILVNNGTTSPLTRYVGAGIWLHEVDGATTLDARSTGFAYGVQTPNSAVPRAGTAMYDVRLLGVVFASQDINVLGGSGKLDIDFAHGTLVTTGSYDQQSTLTGIVVSNQPWNAVARLSASSNSFTGQIALTNLFNATWQGNLYGPSAEEIGATWSSYSSTYGTAASGVFWGSRNSTPINTSIAFGSLTSDTFFAPMNASFTATPSPTPSDQPARGTLSNITAGPEIYAIFVGTGGLPPQYLRSDGSFTYGPDNSLYSNYALGYDYVRPEQLSYTRAGTIWDRMNTPTSVNAYAYGFETAASAVPRTGNALFNIGLLGAVAQPGGTLHTINGTGQLAVDLAAGTLSTSGNYTLSLPTTNAGLCCSVPDNNGGWTGSGTLSSSANALTGTVQFDGALTYSAGLTGKFFGPAAQEVGGVINATPSDGARLVAAFAGTPTTTVTPRAPALTPLASLTGLNMLTGATAFAVTSPSAFLNTDANINVIYNADTGSYHMVSVTTGINLGALPLDISFSSADRLAGQSDSTYSLYHTASGDVRVLNSGAANPLVALTYSSFAAVNGTGTYLGMSQDINWYVPFGEATPLSQIPRSGTANYTGVVVGQGTTSYGAATADLSGTSTLGIDFGTNTANLALNLSAVDRATGVTRTIGNISMSGTMNSSCGQTCTTLPGFSAIGAGANYTANAQGMLFGPNAAEFGAAFTVHTVNPSPSEVNYFAGVTMGKKTP</sequence>
<keyword evidence="3" id="KW-1185">Reference proteome</keyword>